<evidence type="ECO:0000313" key="1">
    <source>
        <dbReference type="EMBL" id="KAG0416739.1"/>
    </source>
</evidence>
<keyword evidence="2" id="KW-1185">Reference proteome</keyword>
<reference evidence="1 2" key="1">
    <citation type="journal article" date="2020" name="Cell">
        <title>Large-Scale Comparative Analyses of Tick Genomes Elucidate Their Genetic Diversity and Vector Capacities.</title>
        <authorList>
            <consortium name="Tick Genome and Microbiome Consortium (TIGMIC)"/>
            <person name="Jia N."/>
            <person name="Wang J."/>
            <person name="Shi W."/>
            <person name="Du L."/>
            <person name="Sun Y."/>
            <person name="Zhan W."/>
            <person name="Jiang J.F."/>
            <person name="Wang Q."/>
            <person name="Zhang B."/>
            <person name="Ji P."/>
            <person name="Bell-Sakyi L."/>
            <person name="Cui X.M."/>
            <person name="Yuan T.T."/>
            <person name="Jiang B.G."/>
            <person name="Yang W.F."/>
            <person name="Lam T.T."/>
            <person name="Chang Q.C."/>
            <person name="Ding S.J."/>
            <person name="Wang X.J."/>
            <person name="Zhu J.G."/>
            <person name="Ruan X.D."/>
            <person name="Zhao L."/>
            <person name="Wei J.T."/>
            <person name="Ye R.Z."/>
            <person name="Que T.C."/>
            <person name="Du C.H."/>
            <person name="Zhou Y.H."/>
            <person name="Cheng J.X."/>
            <person name="Dai P.F."/>
            <person name="Guo W.B."/>
            <person name="Han X.H."/>
            <person name="Huang E.J."/>
            <person name="Li L.F."/>
            <person name="Wei W."/>
            <person name="Gao Y.C."/>
            <person name="Liu J.Z."/>
            <person name="Shao H.Z."/>
            <person name="Wang X."/>
            <person name="Wang C.C."/>
            <person name="Yang T.C."/>
            <person name="Huo Q.B."/>
            <person name="Li W."/>
            <person name="Chen H.Y."/>
            <person name="Chen S.E."/>
            <person name="Zhou L.G."/>
            <person name="Ni X.B."/>
            <person name="Tian J.H."/>
            <person name="Sheng Y."/>
            <person name="Liu T."/>
            <person name="Pan Y.S."/>
            <person name="Xia L.Y."/>
            <person name="Li J."/>
            <person name="Zhao F."/>
            <person name="Cao W.C."/>
        </authorList>
    </citation>
    <scope>NUCLEOTIDE SEQUENCE [LARGE SCALE GENOMIC DNA]</scope>
    <source>
        <strain evidence="1">Iper-2018</strain>
    </source>
</reference>
<protein>
    <submittedName>
        <fullName evidence="1">Uncharacterized protein</fullName>
    </submittedName>
</protein>
<dbReference type="EMBL" id="JABSTQ010010924">
    <property type="protein sequence ID" value="KAG0416739.1"/>
    <property type="molecule type" value="Genomic_DNA"/>
</dbReference>
<comment type="caution">
    <text evidence="1">The sequence shown here is derived from an EMBL/GenBank/DDBJ whole genome shotgun (WGS) entry which is preliminary data.</text>
</comment>
<gene>
    <name evidence="1" type="ORF">HPB47_006186</name>
</gene>
<organism evidence="1 2">
    <name type="scientific">Ixodes persulcatus</name>
    <name type="common">Taiga tick</name>
    <dbReference type="NCBI Taxonomy" id="34615"/>
    <lineage>
        <taxon>Eukaryota</taxon>
        <taxon>Metazoa</taxon>
        <taxon>Ecdysozoa</taxon>
        <taxon>Arthropoda</taxon>
        <taxon>Chelicerata</taxon>
        <taxon>Arachnida</taxon>
        <taxon>Acari</taxon>
        <taxon>Parasitiformes</taxon>
        <taxon>Ixodida</taxon>
        <taxon>Ixodoidea</taxon>
        <taxon>Ixodidae</taxon>
        <taxon>Ixodinae</taxon>
        <taxon>Ixodes</taxon>
    </lineage>
</organism>
<sequence>MLRVLAFKQLPRASRTLQLVPTVGSVRCTGTQSLTKDGREILHLPNEPPERDLVNFPRLKRPLLPGKVRMGVFPEEWFEFFYKKTGVTGPYLFGTGLLTYLYSKEILIMEHEFYAGITLVIMVVYAVKKFGPGISEYLDKEEAIKNEERSQWQAQGQHMLFEAKRENVQLQLEAEFRRRQMTVYNEVKRRLDYHLEVQNITRRLQQRHMADWIVSNVLKSITPQQEKDTLQKCIADLKGLAATA</sequence>
<proteinExistence type="predicted"/>
<dbReference type="Proteomes" id="UP000805193">
    <property type="component" value="Unassembled WGS sequence"/>
</dbReference>
<evidence type="ECO:0000313" key="2">
    <source>
        <dbReference type="Proteomes" id="UP000805193"/>
    </source>
</evidence>
<accession>A0AC60PB92</accession>
<name>A0AC60PB92_IXOPE</name>